<accession>A0AAD4DLB3</accession>
<dbReference type="EMBL" id="JAAAIL010000038">
    <property type="protein sequence ID" value="KAG0280971.1"/>
    <property type="molecule type" value="Genomic_DNA"/>
</dbReference>
<dbReference type="PANTHER" id="PTHR21780">
    <property type="entry name" value="TRANSMEMBRANE PROTEIN 209"/>
    <property type="match status" value="1"/>
</dbReference>
<feature type="compositionally biased region" description="Basic and acidic residues" evidence="1">
    <location>
        <begin position="444"/>
        <end position="453"/>
    </location>
</feature>
<proteinExistence type="predicted"/>
<dbReference type="Proteomes" id="UP001194580">
    <property type="component" value="Unassembled WGS sequence"/>
</dbReference>
<feature type="region of interest" description="Disordered" evidence="1">
    <location>
        <begin position="610"/>
        <end position="630"/>
    </location>
</feature>
<feature type="compositionally biased region" description="Acidic residues" evidence="1">
    <location>
        <begin position="301"/>
        <end position="314"/>
    </location>
</feature>
<name>A0AAD4DLB3_9FUNG</name>
<feature type="compositionally biased region" description="Polar residues" evidence="1">
    <location>
        <begin position="327"/>
        <end position="338"/>
    </location>
</feature>
<dbReference type="PANTHER" id="PTHR21780:SF0">
    <property type="entry name" value="TRANSMEMBRANE PROTEIN 209"/>
    <property type="match status" value="1"/>
</dbReference>
<dbReference type="Pfam" id="PF09786">
    <property type="entry name" value="CytochromB561_N"/>
    <property type="match status" value="1"/>
</dbReference>
<feature type="region of interest" description="Disordered" evidence="1">
    <location>
        <begin position="439"/>
        <end position="461"/>
    </location>
</feature>
<feature type="compositionally biased region" description="Acidic residues" evidence="1">
    <location>
        <begin position="201"/>
        <end position="210"/>
    </location>
</feature>
<evidence type="ECO:0000313" key="3">
    <source>
        <dbReference type="Proteomes" id="UP001194580"/>
    </source>
</evidence>
<feature type="region of interest" description="Disordered" evidence="1">
    <location>
        <begin position="1"/>
        <end position="40"/>
    </location>
</feature>
<keyword evidence="3" id="KW-1185">Reference proteome</keyword>
<sequence>MAELTKPRPSQSNPIDNDENENERFYRQPESVPPSDEFFNRPALAFNPASMDLKENELGLLVRATTPEADKDLARDLEEQEHDARERALINASRVTEDEDMGEAIEKDVNQIHFAPSTSSSTQPISRSGSNQADQDTNAPTAHSTSKKTILDLMNPTSTTRTSSHSIFEQSVKPPTFNSAFNTSGNNAFTSSITGQGEKENETEDEEQEQEVTSAPKEAISPTTLFPESQPDRGLVLTTKEQQDDQQVPNEEEDVPVIYPSLSEVFPSRSTSRAPCQPFEPSTAAAVPTLPESTNVRRWDLEEDEEQSDGEIDLEFVNPRAKKLQESQDLQDSRNSLSPVVPPWNIAESRVSPFAAFLDTHHLGDKLTRSGRKEKQGAASQSDEESDNDMKDYVGAAALAGGALLARKFLHNKDSGDEKESTGDVDLASLLREPLSKFLSSHAKPADSERTSTSDDGVTFEGGVGGAVKSFLNTSLQHEDDVSDDKVSETFTPRFSAAEKGKQVVREGQAAPTAALRESMDDLPPINSLADSALGSVGKAPVLEMMSPTPVSPPAATMGGPRSGIYPAAPPEPWAPGSLSNTLSQRRSPITNVKTDAANAKDAFNHDPNLAFASLPRKKPSAAQPKPAEGVRSLLSDYPDEAAKPTAAAVPTVTLPADPSQAPVLRGRYELPSINKIDQWKSKNTLAPNAFRRLVINVVALFVSNRVMKGRVYKVLVKMLSSFINPSIIYWTEWAVIIILLFNIAEVIYSYTRRANHFENLPLTPSQRSLLGLEPVASKVPGAVPVFKKSAVAPQNLTERPIMSTYMSPLQGSLASSRTAFQKPAVSSVASEYRDAATILNKSMSRAFNTVSVQDKAGVERLMRNVEAREELKAEWKGVDSDPSKRTFGLHSAYGTPQVGLQGGVDMTHSGAHMTDHSARPDLLASLNSRGPVSRYQPALRTTLSKDHTSKTDLQKDGLHVYGHSKVLKSLKLSEEQLDRWVFNLRNWLWSKIVMHICNEMAEVDAEMAKQGLSYLDCKSATMFYTSGPLPQNATASGNAASAAGAAAAAPVAAPMANSLGWGAASIANPRLPSAFAPAASQPQQPQMPASLQDLDARYGDVPFVRRRMILELYLAIPGFANRKFVVERLQAMGPLLRHFIWDSNGVTWDGGRKAWTPDLPTDTQLIMHLFTVYMDLSMPAQPSLSYDRFLFSYKHYVPMEAKPDATTSLQIKQTAKFPPNYNLVVDGGMWEVVPKRLNVWYTLVLFIYMVMKEHGGYIGQLNIGTRAMGLGDVVEGYDV</sequence>
<reference evidence="2" key="1">
    <citation type="journal article" date="2020" name="Fungal Divers.">
        <title>Resolving the Mortierellaceae phylogeny through synthesis of multi-gene phylogenetics and phylogenomics.</title>
        <authorList>
            <person name="Vandepol N."/>
            <person name="Liber J."/>
            <person name="Desiro A."/>
            <person name="Na H."/>
            <person name="Kennedy M."/>
            <person name="Barry K."/>
            <person name="Grigoriev I.V."/>
            <person name="Miller A.N."/>
            <person name="O'Donnell K."/>
            <person name="Stajich J.E."/>
            <person name="Bonito G."/>
        </authorList>
    </citation>
    <scope>NUCLEOTIDE SEQUENCE</scope>
    <source>
        <strain evidence="2">NRRL 28262</strain>
    </source>
</reference>
<feature type="compositionally biased region" description="Polar residues" evidence="1">
    <location>
        <begin position="131"/>
        <end position="148"/>
    </location>
</feature>
<feature type="compositionally biased region" description="Polar residues" evidence="1">
    <location>
        <begin position="176"/>
        <end position="195"/>
    </location>
</feature>
<gene>
    <name evidence="2" type="ORF">BGZ95_007646</name>
</gene>
<feature type="region of interest" description="Disordered" evidence="1">
    <location>
        <begin position="71"/>
        <end position="342"/>
    </location>
</feature>
<feature type="compositionally biased region" description="Basic and acidic residues" evidence="1">
    <location>
        <begin position="365"/>
        <end position="376"/>
    </location>
</feature>
<evidence type="ECO:0000313" key="2">
    <source>
        <dbReference type="EMBL" id="KAG0280971.1"/>
    </source>
</evidence>
<feature type="region of interest" description="Disordered" evidence="1">
    <location>
        <begin position="365"/>
        <end position="391"/>
    </location>
</feature>
<organism evidence="2 3">
    <name type="scientific">Linnemannia exigua</name>
    <dbReference type="NCBI Taxonomy" id="604196"/>
    <lineage>
        <taxon>Eukaryota</taxon>
        <taxon>Fungi</taxon>
        <taxon>Fungi incertae sedis</taxon>
        <taxon>Mucoromycota</taxon>
        <taxon>Mortierellomycotina</taxon>
        <taxon>Mortierellomycetes</taxon>
        <taxon>Mortierellales</taxon>
        <taxon>Mortierellaceae</taxon>
        <taxon>Linnemannia</taxon>
    </lineage>
</organism>
<dbReference type="GO" id="GO:0016020">
    <property type="term" value="C:membrane"/>
    <property type="evidence" value="ECO:0007669"/>
    <property type="project" value="TreeGrafter"/>
</dbReference>
<comment type="caution">
    <text evidence="2">The sequence shown here is derived from an EMBL/GenBank/DDBJ whole genome shotgun (WGS) entry which is preliminary data.</text>
</comment>
<feature type="compositionally biased region" description="Basic and acidic residues" evidence="1">
    <location>
        <begin position="71"/>
        <end position="88"/>
    </location>
</feature>
<protein>
    <submittedName>
        <fullName evidence="2">Uncharacterized protein</fullName>
    </submittedName>
</protein>
<evidence type="ECO:0000256" key="1">
    <source>
        <dbReference type="SAM" id="MobiDB-lite"/>
    </source>
</evidence>
<feature type="compositionally biased region" description="Polar residues" evidence="1">
    <location>
        <begin position="155"/>
        <end position="169"/>
    </location>
</feature>
<dbReference type="InterPro" id="IPR019176">
    <property type="entry name" value="Cytochrome_B561-rel"/>
</dbReference>
<feature type="compositionally biased region" description="Low complexity" evidence="1">
    <location>
        <begin position="116"/>
        <end position="130"/>
    </location>
</feature>
<dbReference type="AlphaFoldDB" id="A0AAD4DLB3"/>